<keyword evidence="3" id="KW-1185">Reference proteome</keyword>
<evidence type="ECO:0000313" key="3">
    <source>
        <dbReference type="Proteomes" id="UP000308730"/>
    </source>
</evidence>
<reference evidence="2 3" key="1">
    <citation type="submission" date="2019-02" db="EMBL/GenBank/DDBJ databases">
        <title>Genome sequencing of the rare red list fungi Antrodiella citrinella (Flaviporus citrinellus).</title>
        <authorList>
            <person name="Buettner E."/>
            <person name="Kellner H."/>
        </authorList>
    </citation>
    <scope>NUCLEOTIDE SEQUENCE [LARGE SCALE GENOMIC DNA]</scope>
    <source>
        <strain evidence="2 3">DSM 108506</strain>
    </source>
</reference>
<protein>
    <submittedName>
        <fullName evidence="2">Uncharacterized protein</fullName>
    </submittedName>
</protein>
<gene>
    <name evidence="2" type="ORF">EUX98_g6645</name>
</gene>
<feature type="compositionally biased region" description="Acidic residues" evidence="1">
    <location>
        <begin position="270"/>
        <end position="282"/>
    </location>
</feature>
<dbReference type="EMBL" id="SGPM01000243">
    <property type="protein sequence ID" value="THH27542.1"/>
    <property type="molecule type" value="Genomic_DNA"/>
</dbReference>
<sequence>MPAELWKIPSLVDILRQVFPPAYVDAAPDAKNDDDDDDGGSILESELELKEAAVSPQVNFFIRDVDSLAAPIVATRYLTSMKIFQKSTSLHVSLLSFTHPTLPAENNTTAQNKAIRSEITALLTGWRDRNVLDEERHTAITKIVDGTKLKLEGRFHCEAGIMALLYAKLRGPDQEENPLRESEFPLTIGVSKKCCPICWELGQILSADFELSVALPGTHSVFSFWIPPSWLPDNVLAKLELVLLEKLRLMTTPPPLSNQSSPSSAPSASGDEDDFSYLDDIW</sequence>
<evidence type="ECO:0000313" key="2">
    <source>
        <dbReference type="EMBL" id="THH27542.1"/>
    </source>
</evidence>
<dbReference type="AlphaFoldDB" id="A0A4S4MNM4"/>
<proteinExistence type="predicted"/>
<evidence type="ECO:0000256" key="1">
    <source>
        <dbReference type="SAM" id="MobiDB-lite"/>
    </source>
</evidence>
<dbReference type="OrthoDB" id="2758235at2759"/>
<name>A0A4S4MNM4_9APHY</name>
<feature type="region of interest" description="Disordered" evidence="1">
    <location>
        <begin position="253"/>
        <end position="282"/>
    </location>
</feature>
<comment type="caution">
    <text evidence="2">The sequence shown here is derived from an EMBL/GenBank/DDBJ whole genome shotgun (WGS) entry which is preliminary data.</text>
</comment>
<accession>A0A4S4MNM4</accession>
<dbReference type="Proteomes" id="UP000308730">
    <property type="component" value="Unassembled WGS sequence"/>
</dbReference>
<organism evidence="2 3">
    <name type="scientific">Antrodiella citrinella</name>
    <dbReference type="NCBI Taxonomy" id="2447956"/>
    <lineage>
        <taxon>Eukaryota</taxon>
        <taxon>Fungi</taxon>
        <taxon>Dikarya</taxon>
        <taxon>Basidiomycota</taxon>
        <taxon>Agaricomycotina</taxon>
        <taxon>Agaricomycetes</taxon>
        <taxon>Polyporales</taxon>
        <taxon>Steccherinaceae</taxon>
        <taxon>Antrodiella</taxon>
    </lineage>
</organism>
<feature type="compositionally biased region" description="Low complexity" evidence="1">
    <location>
        <begin position="257"/>
        <end position="269"/>
    </location>
</feature>